<comment type="caution">
    <text evidence="1">The sequence shown here is derived from an EMBL/GenBank/DDBJ whole genome shotgun (WGS) entry which is preliminary data.</text>
</comment>
<evidence type="ECO:0000313" key="2">
    <source>
        <dbReference type="Proteomes" id="UP000703893"/>
    </source>
</evidence>
<dbReference type="Proteomes" id="UP000703893">
    <property type="component" value="Unassembled WGS sequence"/>
</dbReference>
<dbReference type="GO" id="GO:0016787">
    <property type="term" value="F:hydrolase activity"/>
    <property type="evidence" value="ECO:0007669"/>
    <property type="project" value="InterPro"/>
</dbReference>
<gene>
    <name evidence="1" type="ORF">FJZ00_11035</name>
</gene>
<dbReference type="AlphaFoldDB" id="A0A937X4B9"/>
<dbReference type="InterPro" id="IPR002933">
    <property type="entry name" value="Peptidase_M20"/>
</dbReference>
<reference evidence="1 2" key="1">
    <citation type="submission" date="2019-03" db="EMBL/GenBank/DDBJ databases">
        <title>Lake Tanganyika Metagenome-Assembled Genomes (MAGs).</title>
        <authorList>
            <person name="Tran P."/>
        </authorList>
    </citation>
    <scope>NUCLEOTIDE SEQUENCE [LARGE SCALE GENOMIC DNA]</scope>
    <source>
        <strain evidence="1">K_DeepCast_65m_m2_236</strain>
    </source>
</reference>
<feature type="non-terminal residue" evidence="1">
    <location>
        <position position="179"/>
    </location>
</feature>
<dbReference type="NCBIfam" id="TIGR01891">
    <property type="entry name" value="amidohydrolases"/>
    <property type="match status" value="1"/>
</dbReference>
<sequence>MTTSSPVALQPDIAALTAELTAIRRQIHQHPEPGFEEVETARLVCQKIAGLDLDIRTGVAHTGVVATLRGARPGKTVLVRADMDCLPVAEENDKPYRSQREGWMHACGHDGHTAVLIGLVRTLAAKRDQLAGTVKFVFQPAEEGPGGAEPMIAAGVLEDPKVDAALGFHLWNNLPVGQI</sequence>
<accession>A0A937X4B9</accession>
<protein>
    <submittedName>
        <fullName evidence="1">Amidohydrolase</fullName>
    </submittedName>
</protein>
<dbReference type="Pfam" id="PF01546">
    <property type="entry name" value="Peptidase_M20"/>
    <property type="match status" value="1"/>
</dbReference>
<dbReference type="PANTHER" id="PTHR11014:SF63">
    <property type="entry name" value="METALLOPEPTIDASE, PUTATIVE (AFU_ORTHOLOGUE AFUA_6G09600)-RELATED"/>
    <property type="match status" value="1"/>
</dbReference>
<name>A0A937X4B9_9BACT</name>
<proteinExistence type="predicted"/>
<dbReference type="EMBL" id="VGJX01000675">
    <property type="protein sequence ID" value="MBM3275679.1"/>
    <property type="molecule type" value="Genomic_DNA"/>
</dbReference>
<organism evidence="1 2">
    <name type="scientific">Candidatus Tanganyikabacteria bacterium</name>
    <dbReference type="NCBI Taxonomy" id="2961651"/>
    <lineage>
        <taxon>Bacteria</taxon>
        <taxon>Bacillati</taxon>
        <taxon>Candidatus Sericytochromatia</taxon>
        <taxon>Candidatus Tanganyikabacteria</taxon>
    </lineage>
</organism>
<dbReference type="PANTHER" id="PTHR11014">
    <property type="entry name" value="PEPTIDASE M20 FAMILY MEMBER"/>
    <property type="match status" value="1"/>
</dbReference>
<dbReference type="SUPFAM" id="SSF53187">
    <property type="entry name" value="Zn-dependent exopeptidases"/>
    <property type="match status" value="1"/>
</dbReference>
<dbReference type="Gene3D" id="3.40.630.10">
    <property type="entry name" value="Zn peptidases"/>
    <property type="match status" value="1"/>
</dbReference>
<evidence type="ECO:0000313" key="1">
    <source>
        <dbReference type="EMBL" id="MBM3275679.1"/>
    </source>
</evidence>
<dbReference type="InterPro" id="IPR017439">
    <property type="entry name" value="Amidohydrolase"/>
</dbReference>